<reference evidence="1 2" key="1">
    <citation type="submission" date="2024-01" db="EMBL/GenBank/DDBJ databases">
        <title>The genomes of 5 underutilized Papilionoideae crops provide insights into root nodulation and disease resistanc.</title>
        <authorList>
            <person name="Jiang F."/>
        </authorList>
    </citation>
    <scope>NUCLEOTIDE SEQUENCE [LARGE SCALE GENOMIC DNA]</scope>
    <source>
        <strain evidence="1">LVBAO_FW01</strain>
        <tissue evidence="1">Leaves</tissue>
    </source>
</reference>
<organism evidence="1 2">
    <name type="scientific">Canavalia gladiata</name>
    <name type="common">Sword bean</name>
    <name type="synonym">Dolichos gladiatus</name>
    <dbReference type="NCBI Taxonomy" id="3824"/>
    <lineage>
        <taxon>Eukaryota</taxon>
        <taxon>Viridiplantae</taxon>
        <taxon>Streptophyta</taxon>
        <taxon>Embryophyta</taxon>
        <taxon>Tracheophyta</taxon>
        <taxon>Spermatophyta</taxon>
        <taxon>Magnoliopsida</taxon>
        <taxon>eudicotyledons</taxon>
        <taxon>Gunneridae</taxon>
        <taxon>Pentapetalae</taxon>
        <taxon>rosids</taxon>
        <taxon>fabids</taxon>
        <taxon>Fabales</taxon>
        <taxon>Fabaceae</taxon>
        <taxon>Papilionoideae</taxon>
        <taxon>50 kb inversion clade</taxon>
        <taxon>NPAAA clade</taxon>
        <taxon>indigoferoid/millettioid clade</taxon>
        <taxon>Phaseoleae</taxon>
        <taxon>Canavalia</taxon>
    </lineage>
</organism>
<dbReference type="EMBL" id="JAYMYQ010000004">
    <property type="protein sequence ID" value="KAK7338330.1"/>
    <property type="molecule type" value="Genomic_DNA"/>
</dbReference>
<comment type="caution">
    <text evidence="1">The sequence shown here is derived from an EMBL/GenBank/DDBJ whole genome shotgun (WGS) entry which is preliminary data.</text>
</comment>
<gene>
    <name evidence="1" type="ORF">VNO77_18936</name>
</gene>
<name>A0AAN9QI35_CANGL</name>
<accession>A0AAN9QI35</accession>
<sequence length="135" mass="15213">MVEIISFPSVPPTTKLCRTRTRDPCSLQQWIAIPGVIGPLLACKMTNVELFIPSALRCTHSGVGRFIKANEVHPVPEPVRKMESILQIEILWFNDDRGRVALRCEHHKITTERGESQPLLFDFPKIKTSPVPSEA</sequence>
<dbReference type="AlphaFoldDB" id="A0AAN9QI35"/>
<dbReference type="Proteomes" id="UP001367508">
    <property type="component" value="Unassembled WGS sequence"/>
</dbReference>
<protein>
    <submittedName>
        <fullName evidence="1">Uncharacterized protein</fullName>
    </submittedName>
</protein>
<evidence type="ECO:0000313" key="1">
    <source>
        <dbReference type="EMBL" id="KAK7338330.1"/>
    </source>
</evidence>
<evidence type="ECO:0000313" key="2">
    <source>
        <dbReference type="Proteomes" id="UP001367508"/>
    </source>
</evidence>
<proteinExistence type="predicted"/>
<keyword evidence="2" id="KW-1185">Reference proteome</keyword>